<dbReference type="PANTHER" id="PTHR34583">
    <property type="entry name" value="ANTIPORTER SUBUNIT MNHC2-RELATED"/>
    <property type="match status" value="1"/>
</dbReference>
<sequence>MISPEQTGVIIMLVGIYGLMTKRNPVKLVLSVNVASLGLVLFFVGLAYSPGKDVPIMPTEPVDPLPATLMLTTLVVDVAITSLALAMIMRMRRENQWFP</sequence>
<dbReference type="GeneID" id="28494979"/>
<keyword evidence="2 5" id="KW-0812">Transmembrane</keyword>
<name>A0A172WFF7_9EURY</name>
<evidence type="ECO:0000256" key="5">
    <source>
        <dbReference type="SAM" id="Phobius"/>
    </source>
</evidence>
<evidence type="ECO:0000256" key="1">
    <source>
        <dbReference type="ARBA" id="ARBA00004141"/>
    </source>
</evidence>
<dbReference type="KEGG" id="tpie:A7C91_02255"/>
<evidence type="ECO:0000313" key="7">
    <source>
        <dbReference type="Proteomes" id="UP000076969"/>
    </source>
</evidence>
<evidence type="ECO:0000256" key="2">
    <source>
        <dbReference type="ARBA" id="ARBA00022692"/>
    </source>
</evidence>
<evidence type="ECO:0000256" key="3">
    <source>
        <dbReference type="ARBA" id="ARBA00022989"/>
    </source>
</evidence>
<dbReference type="EMBL" id="CP015520">
    <property type="protein sequence ID" value="ANF22141.1"/>
    <property type="molecule type" value="Genomic_DNA"/>
</dbReference>
<organism evidence="6 7">
    <name type="scientific">Thermococcus piezophilus</name>
    <dbReference type="NCBI Taxonomy" id="1712654"/>
    <lineage>
        <taxon>Archaea</taxon>
        <taxon>Methanobacteriati</taxon>
        <taxon>Methanobacteriota</taxon>
        <taxon>Thermococci</taxon>
        <taxon>Thermococcales</taxon>
        <taxon>Thermococcaceae</taxon>
        <taxon>Thermococcus</taxon>
    </lineage>
</organism>
<dbReference type="GO" id="GO:0016020">
    <property type="term" value="C:membrane"/>
    <property type="evidence" value="ECO:0007669"/>
    <property type="project" value="UniProtKB-SubCell"/>
</dbReference>
<comment type="subcellular location">
    <subcellularLocation>
        <location evidence="1">Membrane</location>
        <topology evidence="1">Multi-pass membrane protein</topology>
    </subcellularLocation>
</comment>
<dbReference type="OrthoDB" id="18006at2157"/>
<dbReference type="RefSeq" id="WP_068664541.1">
    <property type="nucleotide sequence ID" value="NZ_CP015520.1"/>
</dbReference>
<dbReference type="NCBIfam" id="NF005623">
    <property type="entry name" value="PRK07375.2-2"/>
    <property type="match status" value="1"/>
</dbReference>
<evidence type="ECO:0000256" key="4">
    <source>
        <dbReference type="ARBA" id="ARBA00023136"/>
    </source>
</evidence>
<keyword evidence="7" id="KW-1185">Reference proteome</keyword>
<dbReference type="Pfam" id="PF00420">
    <property type="entry name" value="Oxidored_q2"/>
    <property type="match status" value="1"/>
</dbReference>
<protein>
    <submittedName>
        <fullName evidence="6">Cation:proton antiporter</fullName>
    </submittedName>
</protein>
<feature type="transmembrane region" description="Helical" evidence="5">
    <location>
        <begin position="28"/>
        <end position="48"/>
    </location>
</feature>
<feature type="transmembrane region" description="Helical" evidence="5">
    <location>
        <begin position="68"/>
        <end position="89"/>
    </location>
</feature>
<dbReference type="InterPro" id="IPR050601">
    <property type="entry name" value="CPA3_antiporter_subunitC"/>
</dbReference>
<keyword evidence="4 5" id="KW-0472">Membrane</keyword>
<accession>A0A172WFF7</accession>
<keyword evidence="3 5" id="KW-1133">Transmembrane helix</keyword>
<dbReference type="InterPro" id="IPR039428">
    <property type="entry name" value="NUOK/Mnh_C1-like"/>
</dbReference>
<dbReference type="Gene3D" id="1.10.287.3510">
    <property type="match status" value="1"/>
</dbReference>
<dbReference type="STRING" id="1712654.A7C91_02255"/>
<gene>
    <name evidence="6" type="ORF">A7C91_02255</name>
</gene>
<dbReference type="PANTHER" id="PTHR34583:SF3">
    <property type="entry name" value="MULTISUBUNIT SODIUM_HYDROGEN ANTIPORTER, MNHC SUBUNIT"/>
    <property type="match status" value="1"/>
</dbReference>
<dbReference type="Proteomes" id="UP000076969">
    <property type="component" value="Chromosome"/>
</dbReference>
<proteinExistence type="predicted"/>
<dbReference type="AlphaFoldDB" id="A0A172WFF7"/>
<evidence type="ECO:0000313" key="6">
    <source>
        <dbReference type="EMBL" id="ANF22141.1"/>
    </source>
</evidence>
<reference evidence="7" key="1">
    <citation type="journal article" date="2016" name="Syst. Appl. Microbiol.">
        <title>Thermococcus piezophilus sp. nov., a novel hyperthermophilic and piezophilic archaeon with a broad pressure range for growth, isolated from a deepest hydrothermal vent at the Mid-Cayman Rise.</title>
        <authorList>
            <person name="Dalmasso C."/>
            <person name="Oger P."/>
            <person name="Selva G."/>
            <person name="Courtine D."/>
            <person name="L'Haridon S."/>
            <person name="Garlaschelli A."/>
            <person name="Roussel E."/>
            <person name="Miyazaki J."/>
            <person name="Reveillaud J."/>
            <person name="Jebbar M."/>
            <person name="Takai K."/>
            <person name="Maignien L."/>
            <person name="Alain K."/>
        </authorList>
    </citation>
    <scope>NUCLEOTIDE SEQUENCE [LARGE SCALE GENOMIC DNA]</scope>
    <source>
        <strain evidence="7">CDGS</strain>
    </source>
</reference>